<evidence type="ECO:0000313" key="1">
    <source>
        <dbReference type="EMBL" id="KNA96471.1"/>
    </source>
</evidence>
<dbReference type="AlphaFoldDB" id="A0A0J9WHB1"/>
<dbReference type="RefSeq" id="XP_018234517.1">
    <property type="nucleotide sequence ID" value="XM_018398205.1"/>
</dbReference>
<dbReference type="KEGG" id="fox:FOXG_18157"/>
<dbReference type="Proteomes" id="UP000009097">
    <property type="component" value="Unassembled WGS sequence"/>
</dbReference>
<dbReference type="VEuPathDB" id="FungiDB:FOXG_18157"/>
<accession>A0A0J9WHB1</accession>
<reference evidence="1" key="1">
    <citation type="submission" date="2007-04" db="EMBL/GenBank/DDBJ databases">
        <authorList>
            <consortium name="The Broad Institute Genome Sequencing Platform"/>
            <person name="Birren B."/>
            <person name="Lander E."/>
            <person name="Galagan J."/>
            <person name="Nusbaum C."/>
            <person name="Devon K."/>
            <person name="Ma L.-J."/>
            <person name="Jaffe D."/>
            <person name="Butler J."/>
            <person name="Alvarez P."/>
            <person name="Gnerre S."/>
            <person name="Grabherr M."/>
            <person name="Kleber M."/>
            <person name="Mauceli E."/>
            <person name="Brockman W."/>
            <person name="MacCallum I.A."/>
            <person name="Young S."/>
            <person name="LaButti K."/>
            <person name="DeCaprio D."/>
            <person name="Crawford M."/>
            <person name="Koehrsen M."/>
            <person name="Engels R."/>
            <person name="Montgomery P."/>
            <person name="Pearson M."/>
            <person name="Howarth C."/>
            <person name="Larson L."/>
            <person name="White J."/>
            <person name="O'Leary S."/>
            <person name="Kodira C."/>
            <person name="Zeng Q."/>
            <person name="Yandava C."/>
            <person name="Alvarado L."/>
            <person name="Kistler C."/>
            <person name="Shim W.-B."/>
            <person name="Kang S."/>
            <person name="Woloshuk C."/>
        </authorList>
    </citation>
    <scope>NUCLEOTIDE SEQUENCE</scope>
    <source>
        <strain evidence="1">4287</strain>
    </source>
</reference>
<dbReference type="GeneID" id="28958863"/>
<dbReference type="EMBL" id="DS231697">
    <property type="protein sequence ID" value="KNA96471.1"/>
    <property type="molecule type" value="Genomic_DNA"/>
</dbReference>
<evidence type="ECO:0000313" key="2">
    <source>
        <dbReference type="Proteomes" id="UP000009097"/>
    </source>
</evidence>
<organism evidence="1 2">
    <name type="scientific">Fusarium oxysporum f. sp. lycopersici (strain 4287 / CBS 123668 / FGSC 9935 / NRRL 34936)</name>
    <name type="common">Fusarium vascular wilt of tomato</name>
    <dbReference type="NCBI Taxonomy" id="426428"/>
    <lineage>
        <taxon>Eukaryota</taxon>
        <taxon>Fungi</taxon>
        <taxon>Dikarya</taxon>
        <taxon>Ascomycota</taxon>
        <taxon>Pezizomycotina</taxon>
        <taxon>Sordariomycetes</taxon>
        <taxon>Hypocreomycetidae</taxon>
        <taxon>Hypocreales</taxon>
        <taxon>Nectriaceae</taxon>
        <taxon>Fusarium</taxon>
        <taxon>Fusarium oxysporum species complex</taxon>
    </lineage>
</organism>
<proteinExistence type="predicted"/>
<name>A0A0J9WHB1_FUSO4</name>
<protein>
    <submittedName>
        <fullName evidence="1">Uncharacterized protein</fullName>
    </submittedName>
</protein>
<sequence length="176" mass="20807">MFSVSQTFDTGRDEEAIYVQQPPSSHLQQSIWWSSAEVDRRAEGIWLTVRRKLRQSVSSWPDLVLDLVGSLAAQPWIAMVPRMHEQACYLFRCILLLQFGRLDWILRETSIRQPSGLFNPDRFQYCMYRHDHHHITMSPIEYHHFLLNTWLLSLSVLQLSKARVNALFRKLVRMIP</sequence>
<gene>
    <name evidence="1" type="ORF">FOXG_18157</name>
</gene>
<reference evidence="1" key="2">
    <citation type="journal article" date="2010" name="Nature">
        <title>Comparative genomics reveals mobile pathogenicity chromosomes in Fusarium.</title>
        <authorList>
            <person name="Ma L.J."/>
            <person name="van der Does H.C."/>
            <person name="Borkovich K.A."/>
            <person name="Coleman J.J."/>
            <person name="Daboussi M.J."/>
            <person name="Di Pietro A."/>
            <person name="Dufresne M."/>
            <person name="Freitag M."/>
            <person name="Grabherr M."/>
            <person name="Henrissat B."/>
            <person name="Houterman P.M."/>
            <person name="Kang S."/>
            <person name="Shim W.B."/>
            <person name="Woloshuk C."/>
            <person name="Xie X."/>
            <person name="Xu J.R."/>
            <person name="Antoniw J."/>
            <person name="Baker S.E."/>
            <person name="Bluhm B.H."/>
            <person name="Breakspear A."/>
            <person name="Brown D.W."/>
            <person name="Butchko R.A."/>
            <person name="Chapman S."/>
            <person name="Coulson R."/>
            <person name="Coutinho P.M."/>
            <person name="Danchin E.G."/>
            <person name="Diener A."/>
            <person name="Gale L.R."/>
            <person name="Gardiner D.M."/>
            <person name="Goff S."/>
            <person name="Hammond-Kosack K.E."/>
            <person name="Hilburn K."/>
            <person name="Hua-Van A."/>
            <person name="Jonkers W."/>
            <person name="Kazan K."/>
            <person name="Kodira C.D."/>
            <person name="Koehrsen M."/>
            <person name="Kumar L."/>
            <person name="Lee Y.H."/>
            <person name="Li L."/>
            <person name="Manners J.M."/>
            <person name="Miranda-Saavedra D."/>
            <person name="Mukherjee M."/>
            <person name="Park G."/>
            <person name="Park J."/>
            <person name="Park S.Y."/>
            <person name="Proctor R.H."/>
            <person name="Regev A."/>
            <person name="Ruiz-Roldan M.C."/>
            <person name="Sain D."/>
            <person name="Sakthikumar S."/>
            <person name="Sykes S."/>
            <person name="Schwartz D.C."/>
            <person name="Turgeon B.G."/>
            <person name="Wapinski I."/>
            <person name="Yoder O."/>
            <person name="Young S."/>
            <person name="Zeng Q."/>
            <person name="Zhou S."/>
            <person name="Galagan J."/>
            <person name="Cuomo C.A."/>
            <person name="Kistler H.C."/>
            <person name="Rep M."/>
        </authorList>
    </citation>
    <scope>NUCLEOTIDE SEQUENCE [LARGE SCALE GENOMIC DNA]</scope>
    <source>
        <strain evidence="1">4287</strain>
    </source>
</reference>